<dbReference type="EMBL" id="UXSR01000700">
    <property type="protein sequence ID" value="VDD77256.1"/>
    <property type="molecule type" value="Genomic_DNA"/>
</dbReference>
<feature type="domain" description="Ig-like" evidence="7">
    <location>
        <begin position="318"/>
        <end position="484"/>
    </location>
</feature>
<feature type="compositionally biased region" description="Basic and acidic residues" evidence="6">
    <location>
        <begin position="123"/>
        <end position="136"/>
    </location>
</feature>
<dbReference type="SMART" id="SM00409">
    <property type="entry name" value="IG"/>
    <property type="match status" value="4"/>
</dbReference>
<dbReference type="InterPro" id="IPR036179">
    <property type="entry name" value="Ig-like_dom_sf"/>
</dbReference>
<dbReference type="InterPro" id="IPR051275">
    <property type="entry name" value="Cell_adhesion_signaling"/>
</dbReference>
<dbReference type="SMART" id="SM00408">
    <property type="entry name" value="IGc2"/>
    <property type="match status" value="2"/>
</dbReference>
<reference evidence="8 9" key="1">
    <citation type="submission" date="2018-10" db="EMBL/GenBank/DDBJ databases">
        <authorList>
            <consortium name="Pathogen Informatics"/>
        </authorList>
    </citation>
    <scope>NUCLEOTIDE SEQUENCE [LARGE SCALE GENOMIC DNA]</scope>
</reference>
<dbReference type="SUPFAM" id="SSF48726">
    <property type="entry name" value="Immunoglobulin"/>
    <property type="match status" value="3"/>
</dbReference>
<keyword evidence="4" id="KW-0325">Glycoprotein</keyword>
<evidence type="ECO:0000256" key="1">
    <source>
        <dbReference type="ARBA" id="ARBA00004479"/>
    </source>
</evidence>
<proteinExistence type="predicted"/>
<evidence type="ECO:0000313" key="9">
    <source>
        <dbReference type="Proteomes" id="UP000267029"/>
    </source>
</evidence>
<dbReference type="Proteomes" id="UP000267029">
    <property type="component" value="Unassembled WGS sequence"/>
</dbReference>
<dbReference type="InterPro" id="IPR003599">
    <property type="entry name" value="Ig_sub"/>
</dbReference>
<feature type="compositionally biased region" description="Gly residues" evidence="6">
    <location>
        <begin position="685"/>
        <end position="710"/>
    </location>
</feature>
<dbReference type="InterPro" id="IPR007110">
    <property type="entry name" value="Ig-like_dom"/>
</dbReference>
<dbReference type="GO" id="GO:0098609">
    <property type="term" value="P:cell-cell adhesion"/>
    <property type="evidence" value="ECO:0007669"/>
    <property type="project" value="TreeGrafter"/>
</dbReference>
<keyword evidence="2" id="KW-0472">Membrane</keyword>
<feature type="non-terminal residue" evidence="8">
    <location>
        <position position="851"/>
    </location>
</feature>
<evidence type="ECO:0000313" key="8">
    <source>
        <dbReference type="EMBL" id="VDD77256.1"/>
    </source>
</evidence>
<evidence type="ECO:0000256" key="3">
    <source>
        <dbReference type="ARBA" id="ARBA00023157"/>
    </source>
</evidence>
<dbReference type="AlphaFoldDB" id="A0A158QTK8"/>
<evidence type="ECO:0000256" key="2">
    <source>
        <dbReference type="ARBA" id="ARBA00023136"/>
    </source>
</evidence>
<dbReference type="OrthoDB" id="2151624at2759"/>
<dbReference type="PANTHER" id="PTHR11640:SF156">
    <property type="entry name" value="HEPARAN SULFATE PROTEOGLYCAN 2"/>
    <property type="match status" value="1"/>
</dbReference>
<sequence>MSRLVVQDFKESDKGTYTCSRKTDGDGNAVTPAKVDLVMRPRLLADFVALAPTETDDTVSATVMTGYRVSVPLEEGFGGRLVCRTNPAFKAPIRVTWFYHGRQLIGPAASMLEEEVELVPSNEKPKQDQRGNSEGRKRFRLQKKSGRESQLANAPKKFADGIFRPVVVDPAELGVSLENDSQVLKFSKLSSRHAGMYMCKAEAPNPVYRPPLPPDQLTRAVFSHMPNFAAPGLAAAKPFDVATDSGINTEFLVQVQPIRLIVFTRPRILPGNPRLIDISPPTSPSPPPSWSMRGRFDPPSAYASHLRSRRTLDTLHIPPWAYANRPVAKEGEKMVLECAARGNPPPKLVWFKGGGGTSLPHPDNGPRKIDVNFDVAIREALSYLPLDEAKKYLGTKVAEDGQLYPAITEASSDFNLSDVKKIVDLDGASLGPKEVEFSGTRLDRFSVVAGLRKDDTGVPIIAVSRLIVDNLGVSDATRYTCLAQLDMEPLGGHGNWTDVGSMLPAIILLPKFVAAGTKLYATGNPGENATLTCEALGGLSTPGGLQLTLLRGSGLKELADQIITAKGTLQHSTLSDVATLESRPFLGSGDREKVPFDERIETIRPDMDPRYHLMSGPDPRNPYAAMVRLTITNLLPEDNNYYVCKAQSGENWISYAPSLEDSLGRLSVWFAPPRAGAPSRDGDGSEGGGGGGDGGGGGGGDRDGGGGGDVMYGLAHKPSRLECRSLGQPPPHWTWTGPAIRKPIVPVSPGESVEADGYTVRVYQEGEESVSELILPAAYWSFGIFGSYSCTSENRLGKATGYVRLKLATHPQRPNVTACTSTEQTTATIPIAAAATAAVSSSPSSFTSVAV</sequence>
<evidence type="ECO:0000259" key="7">
    <source>
        <dbReference type="PROSITE" id="PS50835"/>
    </source>
</evidence>
<protein>
    <recommendedName>
        <fullName evidence="7">Ig-like domain-containing protein</fullName>
    </recommendedName>
</protein>
<keyword evidence="3" id="KW-1015">Disulfide bond</keyword>
<feature type="domain" description="Ig-like" evidence="7">
    <location>
        <begin position="504"/>
        <end position="660"/>
    </location>
</feature>
<dbReference type="GO" id="GO:0005886">
    <property type="term" value="C:plasma membrane"/>
    <property type="evidence" value="ECO:0007669"/>
    <property type="project" value="TreeGrafter"/>
</dbReference>
<comment type="subcellular location">
    <subcellularLocation>
        <location evidence="1">Membrane</location>
        <topology evidence="1">Single-pass type I membrane protein</topology>
    </subcellularLocation>
</comment>
<evidence type="ECO:0000256" key="4">
    <source>
        <dbReference type="ARBA" id="ARBA00023180"/>
    </source>
</evidence>
<dbReference type="STRING" id="53468.A0A158QTK8"/>
<feature type="domain" description="Ig-like" evidence="7">
    <location>
        <begin position="52"/>
        <end position="202"/>
    </location>
</feature>
<gene>
    <name evidence="8" type="ORF">MCOS_LOCUS3259</name>
</gene>
<keyword evidence="9" id="KW-1185">Reference proteome</keyword>
<dbReference type="PANTHER" id="PTHR11640">
    <property type="entry name" value="NEPHRIN"/>
    <property type="match status" value="1"/>
</dbReference>
<dbReference type="InterPro" id="IPR013783">
    <property type="entry name" value="Ig-like_fold"/>
</dbReference>
<feature type="region of interest" description="Disordered" evidence="6">
    <location>
        <begin position="674"/>
        <end position="711"/>
    </location>
</feature>
<feature type="region of interest" description="Disordered" evidence="6">
    <location>
        <begin position="118"/>
        <end position="152"/>
    </location>
</feature>
<keyword evidence="5" id="KW-0393">Immunoglobulin domain</keyword>
<evidence type="ECO:0000256" key="5">
    <source>
        <dbReference type="ARBA" id="ARBA00023319"/>
    </source>
</evidence>
<evidence type="ECO:0000256" key="6">
    <source>
        <dbReference type="SAM" id="MobiDB-lite"/>
    </source>
</evidence>
<name>A0A158QTK8_MESCO</name>
<dbReference type="Gene3D" id="2.60.40.10">
    <property type="entry name" value="Immunoglobulins"/>
    <property type="match status" value="2"/>
</dbReference>
<organism evidence="8 9">
    <name type="scientific">Mesocestoides corti</name>
    <name type="common">Flatworm</name>
    <dbReference type="NCBI Taxonomy" id="53468"/>
    <lineage>
        <taxon>Eukaryota</taxon>
        <taxon>Metazoa</taxon>
        <taxon>Spiralia</taxon>
        <taxon>Lophotrochozoa</taxon>
        <taxon>Platyhelminthes</taxon>
        <taxon>Cestoda</taxon>
        <taxon>Eucestoda</taxon>
        <taxon>Cyclophyllidea</taxon>
        <taxon>Mesocestoididae</taxon>
        <taxon>Mesocestoides</taxon>
    </lineage>
</organism>
<dbReference type="GO" id="GO:0005911">
    <property type="term" value="C:cell-cell junction"/>
    <property type="evidence" value="ECO:0007669"/>
    <property type="project" value="TreeGrafter"/>
</dbReference>
<dbReference type="GO" id="GO:0050839">
    <property type="term" value="F:cell adhesion molecule binding"/>
    <property type="evidence" value="ECO:0007669"/>
    <property type="project" value="TreeGrafter"/>
</dbReference>
<dbReference type="InterPro" id="IPR003598">
    <property type="entry name" value="Ig_sub2"/>
</dbReference>
<accession>A0A158QTK8</accession>
<dbReference type="PROSITE" id="PS50835">
    <property type="entry name" value="IG_LIKE"/>
    <property type="match status" value="3"/>
</dbReference>